<dbReference type="EMBL" id="SRXV01000001">
    <property type="protein sequence ID" value="TGY94893.1"/>
    <property type="molecule type" value="Genomic_DNA"/>
</dbReference>
<proteinExistence type="predicted"/>
<comment type="caution">
    <text evidence="1">The sequence shown here is derived from an EMBL/GenBank/DDBJ whole genome shotgun (WGS) entry which is preliminary data.</text>
</comment>
<dbReference type="AlphaFoldDB" id="A0A4S2HG68"/>
<organism evidence="1 2">
    <name type="scientific">Marinicauda pacifica</name>
    <dbReference type="NCBI Taxonomy" id="1133559"/>
    <lineage>
        <taxon>Bacteria</taxon>
        <taxon>Pseudomonadati</taxon>
        <taxon>Pseudomonadota</taxon>
        <taxon>Alphaproteobacteria</taxon>
        <taxon>Maricaulales</taxon>
        <taxon>Maricaulaceae</taxon>
        <taxon>Marinicauda</taxon>
    </lineage>
</organism>
<dbReference type="Proteomes" id="UP000305451">
    <property type="component" value="Unassembled WGS sequence"/>
</dbReference>
<accession>A0A4S2HG68</accession>
<protein>
    <submittedName>
        <fullName evidence="1">Uncharacterized protein</fullName>
    </submittedName>
</protein>
<evidence type="ECO:0000313" key="1">
    <source>
        <dbReference type="EMBL" id="TGY94893.1"/>
    </source>
</evidence>
<evidence type="ECO:0000313" key="2">
    <source>
        <dbReference type="Proteomes" id="UP000305451"/>
    </source>
</evidence>
<sequence>MLGLLINILHLVLASALSLISIDYERDAGCDPVRFETVAYYPAAETPVTGTVSFVTPPAPPAPGQLRAATGCGGADSISRPQLGFPI</sequence>
<name>A0A4S2HG68_9PROT</name>
<dbReference type="RefSeq" id="WP_135944090.1">
    <property type="nucleotide sequence ID" value="NZ_BMEI01000001.1"/>
</dbReference>
<reference evidence="1 2" key="1">
    <citation type="journal article" date="2013" name="Int. J. Syst. Evol. Microbiol.">
        <title>Marinicauda pacifica gen. nov., sp. nov., a prosthecate alphaproteobacterium of the family Hyphomonadaceae isolated from deep seawater.</title>
        <authorList>
            <person name="Zhang X.Y."/>
            <person name="Li G.W."/>
            <person name="Wang C.S."/>
            <person name="Zhang Y.J."/>
            <person name="Xu X.W."/>
            <person name="Li H."/>
            <person name="Liu A."/>
            <person name="Liu C."/>
            <person name="Xie B.B."/>
            <person name="Qin Q.L."/>
            <person name="Xu Z."/>
            <person name="Chen X.L."/>
            <person name="Zhou B.C."/>
            <person name="Zhang Y.Z."/>
        </authorList>
    </citation>
    <scope>NUCLEOTIDE SEQUENCE [LARGE SCALE GENOMIC DNA]</scope>
    <source>
        <strain evidence="1 2">P-1 km-3</strain>
    </source>
</reference>
<keyword evidence="2" id="KW-1185">Reference proteome</keyword>
<gene>
    <name evidence="1" type="ORF">E5162_06445</name>
</gene>